<evidence type="ECO:0000256" key="4">
    <source>
        <dbReference type="ARBA" id="ARBA00022801"/>
    </source>
</evidence>
<keyword evidence="3" id="KW-0645">Protease</keyword>
<organism evidence="11 12">
    <name type="scientific">Candidozyma auris</name>
    <name type="common">Yeast</name>
    <name type="synonym">Candida auris</name>
    <dbReference type="NCBI Taxonomy" id="498019"/>
    <lineage>
        <taxon>Eukaryota</taxon>
        <taxon>Fungi</taxon>
        <taxon>Dikarya</taxon>
        <taxon>Ascomycota</taxon>
        <taxon>Saccharomycotina</taxon>
        <taxon>Pichiomycetes</taxon>
        <taxon>Metschnikowiaceae</taxon>
        <taxon>Candidozyma</taxon>
    </lineage>
</organism>
<evidence type="ECO:0000256" key="8">
    <source>
        <dbReference type="SAM" id="Phobius"/>
    </source>
</evidence>
<evidence type="ECO:0000313" key="11">
    <source>
        <dbReference type="EMBL" id="KNE01929.1"/>
    </source>
</evidence>
<dbReference type="AlphaFoldDB" id="A0A0L0P6K2"/>
<comment type="similarity">
    <text evidence="1">Belongs to the peptidase S9B family.</text>
</comment>
<dbReference type="Pfam" id="PF00326">
    <property type="entry name" value="Peptidase_S9"/>
    <property type="match status" value="1"/>
</dbReference>
<dbReference type="VEuPathDB" id="FungiDB:CJI97_005189"/>
<dbReference type="SUPFAM" id="SSF82171">
    <property type="entry name" value="DPP6 N-terminal domain-like"/>
    <property type="match status" value="1"/>
</dbReference>
<dbReference type="InterPro" id="IPR029058">
    <property type="entry name" value="AB_hydrolase_fold"/>
</dbReference>
<keyword evidence="8" id="KW-1133">Transmembrane helix</keyword>
<protein>
    <recommendedName>
        <fullName evidence="13">Dipeptidyl aminopeptidase</fullName>
    </recommendedName>
</protein>
<dbReference type="Proteomes" id="UP000037122">
    <property type="component" value="Unassembled WGS sequence"/>
</dbReference>
<accession>A0A0L0P6K2</accession>
<dbReference type="SUPFAM" id="SSF53474">
    <property type="entry name" value="alpha/beta-Hydrolases"/>
    <property type="match status" value="1"/>
</dbReference>
<dbReference type="GO" id="GO:0008236">
    <property type="term" value="F:serine-type peptidase activity"/>
    <property type="evidence" value="ECO:0007669"/>
    <property type="project" value="UniProtKB-KW"/>
</dbReference>
<evidence type="ECO:0000256" key="1">
    <source>
        <dbReference type="ARBA" id="ARBA00006150"/>
    </source>
</evidence>
<dbReference type="EMBL" id="LGST01000008">
    <property type="protein sequence ID" value="KNE01929.1"/>
    <property type="molecule type" value="Genomic_DNA"/>
</dbReference>
<evidence type="ECO:0000259" key="9">
    <source>
        <dbReference type="Pfam" id="PF00326"/>
    </source>
</evidence>
<keyword evidence="6" id="KW-0325">Glycoprotein</keyword>
<dbReference type="Gene3D" id="2.140.10.30">
    <property type="entry name" value="Dipeptidylpeptidase IV, N-terminal domain"/>
    <property type="match status" value="1"/>
</dbReference>
<gene>
    <name evidence="11" type="ORF">QG37_01277</name>
</gene>
<dbReference type="InterPro" id="IPR002469">
    <property type="entry name" value="Peptidase_S9B_N"/>
</dbReference>
<dbReference type="Pfam" id="PF00930">
    <property type="entry name" value="DPPIV_N"/>
    <property type="match status" value="1"/>
</dbReference>
<evidence type="ECO:0000256" key="2">
    <source>
        <dbReference type="ARBA" id="ARBA00022438"/>
    </source>
</evidence>
<dbReference type="InterPro" id="IPR001375">
    <property type="entry name" value="Peptidase_S9_cat"/>
</dbReference>
<dbReference type="VEuPathDB" id="FungiDB:QG37_01277"/>
<dbReference type="GO" id="GO:0005886">
    <property type="term" value="C:plasma membrane"/>
    <property type="evidence" value="ECO:0007669"/>
    <property type="project" value="TreeGrafter"/>
</dbReference>
<dbReference type="GO" id="GO:0008239">
    <property type="term" value="F:dipeptidyl-peptidase activity"/>
    <property type="evidence" value="ECO:0007669"/>
    <property type="project" value="TreeGrafter"/>
</dbReference>
<dbReference type="FunFam" id="3.40.50.1820:FF:000003">
    <property type="entry name" value="Dipeptidyl peptidase 4"/>
    <property type="match status" value="1"/>
</dbReference>
<comment type="caution">
    <text evidence="11">The sequence shown here is derived from an EMBL/GenBank/DDBJ whole genome shotgun (WGS) entry which is preliminary data.</text>
</comment>
<dbReference type="VEuPathDB" id="FungiDB:CJJ09_004249"/>
<keyword evidence="4" id="KW-0378">Hydrolase</keyword>
<dbReference type="GO" id="GO:0004177">
    <property type="term" value="F:aminopeptidase activity"/>
    <property type="evidence" value="ECO:0007669"/>
    <property type="project" value="UniProtKB-KW"/>
</dbReference>
<sequence length="907" mass="103682">MSYQHLDDQPPEAIPLQDLAADGNENESLSEYADDSDSSQMFDEIASYNRKRQVVGDFTESPSYQRIKDRFFGTNQVLKRLLVGISVGAVLLWLVALIVYSNGRARKVTSDLWHGGSTNIVALENRNVSLNTYLAQLANVSMAEYRKGVYFPDEKVVRWLTEAQRPSLDDHMGNKDSGFYLTRVEKSFVVRQVGTDYSRTIRESPQFEAFNNFFYVEDMLLNPGAAADDQNTWHLLRSDLIPQWRHLSFALYWLWNPSTASYKPILPKTEKEGKERLEKVHFATFNPSGDKVTFGHNHDLYLLDIDTMDITRVTDTGSLTVFNGKPDWVYEEDVYPHAMMLWWSSDLKHLAYATIDDTNVKEYDMDYYVKESDKVGMSYESPLGDKVDDVNQYPLRSSIRYPKPGTLNPIVSMSVYDTDSGETLTIGPLSDDEIGHDFILYDAKWIDDNSLLLKVSDRTSSILKKKAFLLSEKKLQSVHTTNSSAFNGWIEKAQPITIIESDKKNKYIDRIVSDDRVQLAVFELATTDKPSKIIGSIHSSSPVAYNAVDEEIYFLTEDKMDYQLMAFSMRENTAKLLTVESGKYDVLFNKDGQFVNLRYRGPNEPWQKLVNIADLTEDPEVLESIKPINDVQRLLRDLAKVNMPTRIYSQVRVGHSSSSAELNMIEIFPPRFDPKKAHPLLVHVYGGPGSTTVEKGFSVDFQDIVSASLGAVVLIIDPRGTGSDDWKQKSWASKRIGYWEASDVIDVAKDYISRNKYIDAKRTAVWGWSYGGFTTLKTLERDKGEVFKFGMAVAPVTNWLFYNSVYTERYMKSPADNDNYKSTSKITDFEAFKGVSRFLVMAGSADDNVHLQNLFWLTDNLNIHNVENYDMHIFPDSDHSIYYHNANTIIYDKLLNWLDMAYRGLWD</sequence>
<name>A0A0L0P6K2_CANAR</name>
<feature type="transmembrane region" description="Helical" evidence="8">
    <location>
        <begin position="81"/>
        <end position="100"/>
    </location>
</feature>
<feature type="domain" description="Dipeptidylpeptidase IV N-terminal" evidence="10">
    <location>
        <begin position="234"/>
        <end position="606"/>
    </location>
</feature>
<dbReference type="GO" id="GO:0006508">
    <property type="term" value="P:proteolysis"/>
    <property type="evidence" value="ECO:0007669"/>
    <property type="project" value="UniProtKB-KW"/>
</dbReference>
<evidence type="ECO:0000256" key="7">
    <source>
        <dbReference type="SAM" id="MobiDB-lite"/>
    </source>
</evidence>
<evidence type="ECO:0008006" key="13">
    <source>
        <dbReference type="Google" id="ProtNLM"/>
    </source>
</evidence>
<dbReference type="PANTHER" id="PTHR11731">
    <property type="entry name" value="PROTEASE FAMILY S9B,C DIPEPTIDYL-PEPTIDASE IV-RELATED"/>
    <property type="match status" value="1"/>
</dbReference>
<keyword evidence="2" id="KW-0031">Aminopeptidase</keyword>
<dbReference type="PANTHER" id="PTHR11731:SF160">
    <property type="entry name" value="DIPEPTIDYL AMINOPEPTIDASE A"/>
    <property type="match status" value="1"/>
</dbReference>
<evidence type="ECO:0000313" key="12">
    <source>
        <dbReference type="Proteomes" id="UP000037122"/>
    </source>
</evidence>
<dbReference type="InterPro" id="IPR050278">
    <property type="entry name" value="Serine_Prot_S9B/DPPIV"/>
</dbReference>
<dbReference type="Gene3D" id="3.40.50.1820">
    <property type="entry name" value="alpha/beta hydrolase"/>
    <property type="match status" value="1"/>
</dbReference>
<proteinExistence type="inferred from homology"/>
<reference evidence="12" key="1">
    <citation type="journal article" date="2015" name="BMC Genomics">
        <title>Draft genome of a commonly misdiagnosed multidrug resistant pathogen Candida auris.</title>
        <authorList>
            <person name="Chatterjee S."/>
            <person name="Alampalli S.V."/>
            <person name="Nageshan R.K."/>
            <person name="Chettiar S.T."/>
            <person name="Joshi S."/>
            <person name="Tatu U.S."/>
        </authorList>
    </citation>
    <scope>NUCLEOTIDE SEQUENCE [LARGE SCALE GENOMIC DNA]</scope>
    <source>
        <strain evidence="12">6684</strain>
    </source>
</reference>
<evidence type="ECO:0000256" key="6">
    <source>
        <dbReference type="ARBA" id="ARBA00023180"/>
    </source>
</evidence>
<keyword evidence="8" id="KW-0472">Membrane</keyword>
<feature type="domain" description="Peptidase S9 prolyl oligopeptidase catalytic" evidence="9">
    <location>
        <begin position="702"/>
        <end position="900"/>
    </location>
</feature>
<evidence type="ECO:0000256" key="5">
    <source>
        <dbReference type="ARBA" id="ARBA00022825"/>
    </source>
</evidence>
<dbReference type="VEuPathDB" id="FungiDB:B9J08_005105"/>
<evidence type="ECO:0000256" key="3">
    <source>
        <dbReference type="ARBA" id="ARBA00022670"/>
    </source>
</evidence>
<dbReference type="VEuPathDB" id="FungiDB:CJI96_0003895"/>
<feature type="region of interest" description="Disordered" evidence="7">
    <location>
        <begin position="1"/>
        <end position="20"/>
    </location>
</feature>
<dbReference type="VEuPathDB" id="FungiDB:CJJ07_004215"/>
<keyword evidence="8" id="KW-0812">Transmembrane</keyword>
<keyword evidence="5" id="KW-0720">Serine protease</keyword>
<evidence type="ECO:0000259" key="10">
    <source>
        <dbReference type="Pfam" id="PF00930"/>
    </source>
</evidence>